<dbReference type="Gene3D" id="3.40.50.1110">
    <property type="entry name" value="SGNH hydrolase"/>
    <property type="match status" value="1"/>
</dbReference>
<dbReference type="EMBL" id="JADPRT010000003">
    <property type="protein sequence ID" value="MBF9068413.1"/>
    <property type="molecule type" value="Genomic_DNA"/>
</dbReference>
<protein>
    <submittedName>
        <fullName evidence="1">HAD-IIIC family phosphatase</fullName>
    </submittedName>
</protein>
<sequence length="653" mass="70033">MSVTTEAGTGQARRSALRELRAMKKAGLGGAGDAVVALLDELEAQGDPLVLESAGALLDAGQRAALHQENRFSDYRIALLGSSTLDSLPHLLTAELVRRRVLPEIRSAGFNQWRLEILSGAPALASLQPQLVALLLDDAAVFESVADPLDLDEVERRCAAFPQELADWAEQCRGTLGGLLVLATVPLTALRSDRLVDYRSKARLAAAWQRMNAEILGLATTSERTVVLAWETLAQHAGGAAGGFAAGDRMRHAAGHAFSPEFLHAYAAELARVVRADQGKARKCLVLDLDHTLWGGVVGDDGVAALRIGGAFPGSAHLELQALAADLKAQGVMLAVCSKNEDAVAREAMATHPEMLLRPDSFVAIAASWDPKPQAVAGLARTLNIGSDAMVFVDDNPVERGLMRELRPEVATVELPGDPARYAATVAARGDFNLLTLTEEDRVRTQLYRAEADRAELQRSTGSLDEYLAGLGSELTVEPMNELSRARIVQLFGKTNQFNLTGRRYADDEVVSRSDAGEAVFLSARLRDRFGDNGLIAALAVGRDAQGVWEVENFVLSCRVFSRYVEQAVVGLVLRAALAAGAPEVRASYARTAKNGAFAEFWTGLGFAVDAAASTPERQVYIRDLRELSDPDALPDLPSSISVVSTKEPLDVF</sequence>
<dbReference type="Proteomes" id="UP000657385">
    <property type="component" value="Unassembled WGS sequence"/>
</dbReference>
<dbReference type="Gene3D" id="3.40.50.1000">
    <property type="entry name" value="HAD superfamily/HAD-like"/>
    <property type="match status" value="1"/>
</dbReference>
<dbReference type="AlphaFoldDB" id="A0A931B1B1"/>
<dbReference type="RefSeq" id="WP_196193546.1">
    <property type="nucleotide sequence ID" value="NZ_JADPRT010000003.1"/>
</dbReference>
<organism evidence="1 2">
    <name type="scientific">Streptacidiphilus fuscans</name>
    <dbReference type="NCBI Taxonomy" id="2789292"/>
    <lineage>
        <taxon>Bacteria</taxon>
        <taxon>Bacillati</taxon>
        <taxon>Actinomycetota</taxon>
        <taxon>Actinomycetes</taxon>
        <taxon>Kitasatosporales</taxon>
        <taxon>Streptomycetaceae</taxon>
        <taxon>Streptacidiphilus</taxon>
    </lineage>
</organism>
<dbReference type="InterPro" id="IPR036514">
    <property type="entry name" value="SGNH_hydro_sf"/>
</dbReference>
<accession>A0A931B1B1</accession>
<dbReference type="InterPro" id="IPR023214">
    <property type="entry name" value="HAD_sf"/>
</dbReference>
<dbReference type="NCBIfam" id="TIGR01686">
    <property type="entry name" value="FkbH"/>
    <property type="match status" value="1"/>
</dbReference>
<name>A0A931B1B1_9ACTN</name>
<dbReference type="InterPro" id="IPR010037">
    <property type="entry name" value="FkbH_domain"/>
</dbReference>
<comment type="caution">
    <text evidence="1">The sequence shown here is derived from an EMBL/GenBank/DDBJ whole genome shotgun (WGS) entry which is preliminary data.</text>
</comment>
<proteinExistence type="predicted"/>
<gene>
    <name evidence="1" type="ORF">I2501_10250</name>
</gene>
<reference evidence="1" key="1">
    <citation type="submission" date="2020-11" db="EMBL/GenBank/DDBJ databases">
        <title>Isolation and identification of active actinomycetes.</title>
        <authorList>
            <person name="Yu B."/>
        </authorList>
    </citation>
    <scope>NUCLEOTIDE SEQUENCE</scope>
    <source>
        <strain evidence="1">NEAU-YB345</strain>
    </source>
</reference>
<dbReference type="SUPFAM" id="SSF56784">
    <property type="entry name" value="HAD-like"/>
    <property type="match status" value="1"/>
</dbReference>
<dbReference type="InterPro" id="IPR010033">
    <property type="entry name" value="HAD_SF_ppase_IIIC"/>
</dbReference>
<keyword evidence="2" id="KW-1185">Reference proteome</keyword>
<dbReference type="NCBIfam" id="TIGR01681">
    <property type="entry name" value="HAD-SF-IIIC"/>
    <property type="match status" value="1"/>
</dbReference>
<evidence type="ECO:0000313" key="2">
    <source>
        <dbReference type="Proteomes" id="UP000657385"/>
    </source>
</evidence>
<dbReference type="InterPro" id="IPR036412">
    <property type="entry name" value="HAD-like_sf"/>
</dbReference>
<evidence type="ECO:0000313" key="1">
    <source>
        <dbReference type="EMBL" id="MBF9068413.1"/>
    </source>
</evidence>